<accession>A0A1H5E830</accession>
<evidence type="ECO:0000313" key="6">
    <source>
        <dbReference type="Proteomes" id="UP000182725"/>
    </source>
</evidence>
<evidence type="ECO:0000313" key="5">
    <source>
        <dbReference type="EMBL" id="SED87210.1"/>
    </source>
</evidence>
<keyword evidence="2" id="KW-0328">Glycosyltransferase</keyword>
<dbReference type="Proteomes" id="UP000182725">
    <property type="component" value="Unassembled WGS sequence"/>
</dbReference>
<reference evidence="5 6" key="1">
    <citation type="submission" date="2016-10" db="EMBL/GenBank/DDBJ databases">
        <authorList>
            <person name="de Groot N.N."/>
        </authorList>
    </citation>
    <scope>NUCLEOTIDE SEQUENCE [LARGE SCALE GENOMIC DNA]</scope>
    <source>
        <strain evidence="5 6">DSM 22274</strain>
    </source>
</reference>
<keyword evidence="3 5" id="KW-0808">Transferase</keyword>
<feature type="domain" description="Glycosyltransferase subfamily 4-like N-terminal" evidence="4">
    <location>
        <begin position="23"/>
        <end position="188"/>
    </location>
</feature>
<dbReference type="CDD" id="cd03794">
    <property type="entry name" value="GT4_WbuB-like"/>
    <property type="match status" value="1"/>
</dbReference>
<evidence type="ECO:0000256" key="3">
    <source>
        <dbReference type="ARBA" id="ARBA00022679"/>
    </source>
</evidence>
<dbReference type="SUPFAM" id="SSF53756">
    <property type="entry name" value="UDP-Glycosyltransferase/glycogen phosphorylase"/>
    <property type="match status" value="1"/>
</dbReference>
<evidence type="ECO:0000256" key="2">
    <source>
        <dbReference type="ARBA" id="ARBA00022676"/>
    </source>
</evidence>
<dbReference type="GO" id="GO:1901137">
    <property type="term" value="P:carbohydrate derivative biosynthetic process"/>
    <property type="evidence" value="ECO:0007669"/>
    <property type="project" value="UniProtKB-ARBA"/>
</dbReference>
<dbReference type="Pfam" id="PF13692">
    <property type="entry name" value="Glyco_trans_1_4"/>
    <property type="match status" value="1"/>
</dbReference>
<evidence type="ECO:0000259" key="4">
    <source>
        <dbReference type="Pfam" id="PF13579"/>
    </source>
</evidence>
<proteinExistence type="predicted"/>
<dbReference type="InterPro" id="IPR050194">
    <property type="entry name" value="Glycosyltransferase_grp1"/>
</dbReference>
<dbReference type="PANTHER" id="PTHR45947:SF3">
    <property type="entry name" value="SULFOQUINOVOSYL TRANSFERASE SQD2"/>
    <property type="match status" value="1"/>
</dbReference>
<sequence length="389" mass="41086">MRQQKPLRVVVATRLFAPEVGAAAFRLKALVDGLVEQGAEVKVLTTKLPAGGPVFKPSYRLSRWPVLRDPGGYVRGYVQYLSFDVPVFFRLLLTRADVVVSEPPPTTGVAVALSSALRRRPFVYYAADVWSEAMSAMEVPAVVKKVMGTVEGAVLRRATNVLAVSDPVAVQVAKFKVPAKRIRVVGNGVDTAVFGPKGDCAAAANPYFVYTGTMSEWQGAGIFIEALREVRSKFPDAQIRFFGQGTDEDQLKTLAERLAPGAVHFGGVVPPAEAAAWIRGAAGALVSIKPGQGYDFAKPTKIYAAAGCGTPVIFAGQGDGAALVTENALGIAAAYSVTEVAKAMGALLAAPDSDGERRSNWVIKHASLQASGRLAAAEVLRTARVSTNS</sequence>
<name>A0A1H5E830_9MICC</name>
<evidence type="ECO:0000256" key="1">
    <source>
        <dbReference type="ARBA" id="ARBA00021292"/>
    </source>
</evidence>
<gene>
    <name evidence="5" type="ORF">SAMN04489740_0173</name>
</gene>
<organism evidence="5 6">
    <name type="scientific">Arthrobacter alpinus</name>
    <dbReference type="NCBI Taxonomy" id="656366"/>
    <lineage>
        <taxon>Bacteria</taxon>
        <taxon>Bacillati</taxon>
        <taxon>Actinomycetota</taxon>
        <taxon>Actinomycetes</taxon>
        <taxon>Micrococcales</taxon>
        <taxon>Micrococcaceae</taxon>
        <taxon>Arthrobacter</taxon>
    </lineage>
</organism>
<dbReference type="EMBL" id="FNTV01000001">
    <property type="protein sequence ID" value="SED87210.1"/>
    <property type="molecule type" value="Genomic_DNA"/>
</dbReference>
<dbReference type="RefSeq" id="WP_074709689.1">
    <property type="nucleotide sequence ID" value="NZ_FNTV01000001.1"/>
</dbReference>
<dbReference type="AlphaFoldDB" id="A0A1H5E830"/>
<dbReference type="Gene3D" id="3.40.50.2000">
    <property type="entry name" value="Glycogen Phosphorylase B"/>
    <property type="match status" value="2"/>
</dbReference>
<protein>
    <recommendedName>
        <fullName evidence="1">D-inositol 3-phosphate glycosyltransferase</fullName>
    </recommendedName>
</protein>
<dbReference type="PANTHER" id="PTHR45947">
    <property type="entry name" value="SULFOQUINOVOSYL TRANSFERASE SQD2"/>
    <property type="match status" value="1"/>
</dbReference>
<dbReference type="GO" id="GO:0016758">
    <property type="term" value="F:hexosyltransferase activity"/>
    <property type="evidence" value="ECO:0007669"/>
    <property type="project" value="TreeGrafter"/>
</dbReference>
<dbReference type="InterPro" id="IPR028098">
    <property type="entry name" value="Glyco_trans_4-like_N"/>
</dbReference>
<dbReference type="Pfam" id="PF13579">
    <property type="entry name" value="Glyco_trans_4_4"/>
    <property type="match status" value="1"/>
</dbReference>